<evidence type="ECO:0000313" key="4">
    <source>
        <dbReference type="Proteomes" id="UP000280197"/>
    </source>
</evidence>
<accession>A0A3Q9BVW4</accession>
<evidence type="ECO:0000259" key="2">
    <source>
        <dbReference type="PROSITE" id="PS50837"/>
    </source>
</evidence>
<dbReference type="PROSITE" id="PS50837">
    <property type="entry name" value="NACHT"/>
    <property type="match status" value="1"/>
</dbReference>
<evidence type="ECO:0000256" key="1">
    <source>
        <dbReference type="SAM" id="MobiDB-lite"/>
    </source>
</evidence>
<dbReference type="EMBL" id="CP034463">
    <property type="protein sequence ID" value="AZP15766.1"/>
    <property type="molecule type" value="Genomic_DNA"/>
</dbReference>
<feature type="domain" description="NACHT" evidence="2">
    <location>
        <begin position="240"/>
        <end position="380"/>
    </location>
</feature>
<dbReference type="GO" id="GO:0016491">
    <property type="term" value="F:oxidoreductase activity"/>
    <property type="evidence" value="ECO:0007669"/>
    <property type="project" value="TreeGrafter"/>
</dbReference>
<dbReference type="InterPro" id="IPR016024">
    <property type="entry name" value="ARM-type_fold"/>
</dbReference>
<dbReference type="InterPro" id="IPR011989">
    <property type="entry name" value="ARM-like"/>
</dbReference>
<dbReference type="KEGG" id="saqu:EJC51_06410"/>
<name>A0A3Q9BVW4_9ACTN</name>
<dbReference type="Pfam" id="PF05729">
    <property type="entry name" value="NACHT"/>
    <property type="match status" value="1"/>
</dbReference>
<dbReference type="Pfam" id="PF13676">
    <property type="entry name" value="TIR_2"/>
    <property type="match status" value="1"/>
</dbReference>
<gene>
    <name evidence="3" type="ORF">EJC51_06410</name>
</gene>
<reference evidence="3 4" key="1">
    <citation type="submission" date="2018-12" db="EMBL/GenBank/DDBJ databases">
        <authorList>
            <person name="Li K."/>
        </authorList>
    </citation>
    <scope>NUCLEOTIDE SEQUENCE [LARGE SCALE GENOMIC DNA]</scope>
    <source>
        <strain evidence="4">CR22</strain>
    </source>
</reference>
<dbReference type="InterPro" id="IPR027417">
    <property type="entry name" value="P-loop_NTPase"/>
</dbReference>
<feature type="compositionally biased region" description="Acidic residues" evidence="1">
    <location>
        <begin position="214"/>
        <end position="225"/>
    </location>
</feature>
<dbReference type="InterPro" id="IPR007111">
    <property type="entry name" value="NACHT_NTPase"/>
</dbReference>
<dbReference type="Pfam" id="PF13646">
    <property type="entry name" value="HEAT_2"/>
    <property type="match status" value="3"/>
</dbReference>
<organism evidence="3 4">
    <name type="scientific">Streptomyces aquilus</name>
    <dbReference type="NCBI Taxonomy" id="2548456"/>
    <lineage>
        <taxon>Bacteria</taxon>
        <taxon>Bacillati</taxon>
        <taxon>Actinomycetota</taxon>
        <taxon>Actinomycetes</taxon>
        <taxon>Kitasatosporales</taxon>
        <taxon>Streptomycetaceae</taxon>
        <taxon>Streptomyces</taxon>
    </lineage>
</organism>
<dbReference type="Proteomes" id="UP000280197">
    <property type="component" value="Chromosome"/>
</dbReference>
<keyword evidence="4" id="KW-1185">Reference proteome</keyword>
<dbReference type="Gene3D" id="1.25.10.10">
    <property type="entry name" value="Leucine-rich Repeat Variant"/>
    <property type="match status" value="3"/>
</dbReference>
<dbReference type="SUPFAM" id="SSF52540">
    <property type="entry name" value="P-loop containing nucleoside triphosphate hydrolases"/>
    <property type="match status" value="1"/>
</dbReference>
<dbReference type="InterPro" id="IPR004155">
    <property type="entry name" value="PBS_lyase_HEAT"/>
</dbReference>
<evidence type="ECO:0000313" key="3">
    <source>
        <dbReference type="EMBL" id="AZP15766.1"/>
    </source>
</evidence>
<dbReference type="SUPFAM" id="SSF48371">
    <property type="entry name" value="ARM repeat"/>
    <property type="match status" value="2"/>
</dbReference>
<dbReference type="Pfam" id="PF03130">
    <property type="entry name" value="HEAT_PBS"/>
    <property type="match status" value="3"/>
</dbReference>
<sequence>MVQILIAHADGDEAVAAEIAKPLEDAGYEVVHHGSLFVGDSLMQKASQAIAQGSPVVLCGTVRAIGTGWANFLVNAARRHQEARIFALQMEENAYLDFLTLDGRIARYWEDPARAVAELLAALSEYYPTRRPAGAEQRLDQLEQRYRELALETCDIVDLANFPIGDRELITRDLLLRSLYVSLRVTVDIPPGMDAHDLDRKLQDLEARRKEHDQELDEESDDEPEAGSRFSVGERLEQSKHLVVLGDPGAGKSTMLRWIATAYLLRLKSDPDWSQLPDVDTLPDADWLPLLIRCRDLDTSRIAGSLEDMIQHHLCDTEFSSEEAAELTPLLLRRIREGRVLLLIDGLDEISDTGLRARFCRKVEKIHLAYPEAPIIVTSRIVGYREMKLRITRGFEHVTVQELTPQDKDDFARRWCVVTEPPARRESAARELIRDIHSTDRIERLTGSPMLLTTMALVKKKVGKLPSRRADLYREAVDVLLHWRSDVDERMDPHEALPQLQYLAYSMCASGDQQIRQDKVVETLERMRREFPAVRPVRRRSAVEFLRRLERQTGILVESGHVSHDGELVPVYEFRHLTFQEYLAGLALIARRYPDRNRQMSLAEQIGALTAETSPVETSMDRVEAAIAENWREAIRLTVMTCNDDDVDDVLRAIATPLPGEDAATTARARAALACACLADEPNVSEEIAADIITRFVAELTEHDGIGPADTVADLTLEEVGGSSWAAALSRRIVAEWLLDPSQYHRLAGPAATVLGRSAPIDEEALHDWVRNQVALLDEPEPAVVVEAALALMETAYTRRLVTVPDLTSKLTSTLSRGPCEATAAAWALGWVKRSSAWEPTTGELADLADAVASRRLPPQAVVFLLWCIDNTQAPRHGEMAQAMMEAYISADRDVRRHIGEKYLALFPETVEPIVQASRHQRADVRREASLLLARLDGSLAVDPLLDALTNEDGAAHDDVVQALGTLGDPRAVEPLLGILTAPDGTTNHAVATALGELGDPRAVQPLIDALPHTSGEVHTAVVQALGTLGDPRAVEPLLGILTAPDGTTNHAVATALGELGDPRAVQPLIDALSDSKRAARTAVVIALGNLRDPRALEPLLGILTSARHSVDPVVAQALGHLGDSRAAQPLLDALIDDSGTPSKAVVEALGRLGDRRAVAPLLSALRVAADTSPPDDDLLMHLVEALAGIGDPRALEPLSELWADDLPRLRFRVLTARMELGDTGAREALDEAMTHSGAMTRRDALWALASLESDHVDRVLLSRDRDGIAPGIDPQQKVEESALPRYATAARLPLQRVRSRYEELAKRYPLTLAWHQPSA</sequence>
<dbReference type="Pfam" id="PF24410">
    <property type="entry name" value="wHTH-HSP90_Na-assoc"/>
    <property type="match status" value="1"/>
</dbReference>
<dbReference type="RefSeq" id="WP_126270137.1">
    <property type="nucleotide sequence ID" value="NZ_CP034463.1"/>
</dbReference>
<dbReference type="InterPro" id="IPR056507">
    <property type="entry name" value="wHTH-HSP90_Na-assoc"/>
</dbReference>
<dbReference type="PANTHER" id="PTHR12697:SF5">
    <property type="entry name" value="DEOXYHYPUSINE HYDROXYLASE"/>
    <property type="match status" value="1"/>
</dbReference>
<proteinExistence type="predicted"/>
<dbReference type="SMART" id="SM00567">
    <property type="entry name" value="EZ_HEAT"/>
    <property type="match status" value="11"/>
</dbReference>
<dbReference type="Gene3D" id="3.40.50.300">
    <property type="entry name" value="P-loop containing nucleotide triphosphate hydrolases"/>
    <property type="match status" value="1"/>
</dbReference>
<feature type="region of interest" description="Disordered" evidence="1">
    <location>
        <begin position="209"/>
        <end position="231"/>
    </location>
</feature>
<dbReference type="InterPro" id="IPR000157">
    <property type="entry name" value="TIR_dom"/>
</dbReference>
<protein>
    <submittedName>
        <fullName evidence="3">NACHT domain-containing protein</fullName>
    </submittedName>
</protein>
<dbReference type="GO" id="GO:0007165">
    <property type="term" value="P:signal transduction"/>
    <property type="evidence" value="ECO:0007669"/>
    <property type="project" value="InterPro"/>
</dbReference>
<dbReference type="PANTHER" id="PTHR12697">
    <property type="entry name" value="PBS LYASE HEAT-LIKE PROTEIN"/>
    <property type="match status" value="1"/>
</dbReference>